<dbReference type="CDD" id="cd20292">
    <property type="entry name" value="cupin_QdtA-like"/>
    <property type="match status" value="1"/>
</dbReference>
<dbReference type="Gene3D" id="2.60.120.10">
    <property type="entry name" value="Jelly Rolls"/>
    <property type="match status" value="1"/>
</dbReference>
<dbReference type="PATRIC" id="fig|1618424.3.peg.659"/>
<name>A0A0G0U711_9BACT</name>
<protein>
    <submittedName>
        <fullName evidence="2">WblP protein</fullName>
    </submittedName>
</protein>
<dbReference type="InterPro" id="IPR014710">
    <property type="entry name" value="RmlC-like_jellyroll"/>
</dbReference>
<evidence type="ECO:0000313" key="3">
    <source>
        <dbReference type="Proteomes" id="UP000034601"/>
    </source>
</evidence>
<evidence type="ECO:0000259" key="1">
    <source>
        <dbReference type="Pfam" id="PF05523"/>
    </source>
</evidence>
<dbReference type="InterPro" id="IPR008894">
    <property type="entry name" value="QdtA_cupin_dom"/>
</dbReference>
<comment type="caution">
    <text evidence="2">The sequence shown here is derived from an EMBL/GenBank/DDBJ whole genome shotgun (WGS) entry which is preliminary data.</text>
</comment>
<reference evidence="2 3" key="1">
    <citation type="journal article" date="2015" name="Nature">
        <title>rRNA introns, odd ribosomes, and small enigmatic genomes across a large radiation of phyla.</title>
        <authorList>
            <person name="Brown C.T."/>
            <person name="Hug L.A."/>
            <person name="Thomas B.C."/>
            <person name="Sharon I."/>
            <person name="Castelle C.J."/>
            <person name="Singh A."/>
            <person name="Wilkins M.J."/>
            <person name="Williams K.H."/>
            <person name="Banfield J.F."/>
        </authorList>
    </citation>
    <scope>NUCLEOTIDE SEQUENCE [LARGE SCALE GENOMIC DNA]</scope>
</reference>
<dbReference type="Proteomes" id="UP000034601">
    <property type="component" value="Unassembled WGS sequence"/>
</dbReference>
<accession>A0A0G0U711</accession>
<proteinExistence type="predicted"/>
<organism evidence="2 3">
    <name type="scientific">Candidatus Daviesbacteria bacterium GW2011_GWA2_40_9</name>
    <dbReference type="NCBI Taxonomy" id="1618424"/>
    <lineage>
        <taxon>Bacteria</taxon>
        <taxon>Candidatus Daviesiibacteriota</taxon>
    </lineage>
</organism>
<dbReference type="AlphaFoldDB" id="A0A0G0U711"/>
<dbReference type="InterPro" id="IPR011051">
    <property type="entry name" value="RmlC_Cupin_sf"/>
</dbReference>
<dbReference type="EMBL" id="LCAB01000008">
    <property type="protein sequence ID" value="KKR82996.1"/>
    <property type="molecule type" value="Genomic_DNA"/>
</dbReference>
<feature type="domain" description="Sugar 3,4-ketoisomerase QdtA cupin" evidence="1">
    <location>
        <begin position="7"/>
        <end position="133"/>
    </location>
</feature>
<dbReference type="Pfam" id="PF05523">
    <property type="entry name" value="FdtA"/>
    <property type="match status" value="1"/>
</dbReference>
<evidence type="ECO:0000313" key="2">
    <source>
        <dbReference type="EMBL" id="KKR82996.1"/>
    </source>
</evidence>
<sequence>MIRDSLVRLITIPKIFDDCYLYFAQNYDHIPFSIKRIYYITQAKRQIGRGFHAHHQTHQVLFCIQGHIKMVLDDGIRREEVILDKPEEGIFLNKMIWHEMHDFQENTILLVLASDVYKPEDYIRDYNEFVKLVKQKNQNEDKI</sequence>
<dbReference type="SUPFAM" id="SSF51182">
    <property type="entry name" value="RmlC-like cupins"/>
    <property type="match status" value="1"/>
</dbReference>
<gene>
    <name evidence="2" type="ORF">UU29_C0008G0105</name>
</gene>